<dbReference type="InterPro" id="IPR007484">
    <property type="entry name" value="Peptidase_M28"/>
</dbReference>
<evidence type="ECO:0000256" key="2">
    <source>
        <dbReference type="ARBA" id="ARBA00005634"/>
    </source>
</evidence>
<evidence type="ECO:0000256" key="4">
    <source>
        <dbReference type="SAM" id="MobiDB-lite"/>
    </source>
</evidence>
<dbReference type="InterPro" id="IPR045175">
    <property type="entry name" value="M28_fam"/>
</dbReference>
<name>A0A7R9A746_9CRUS</name>
<feature type="coiled-coil region" evidence="3">
    <location>
        <begin position="601"/>
        <end position="645"/>
    </location>
</feature>
<comment type="similarity">
    <text evidence="2">Belongs to the peptidase M28 family. M28B subfamily.</text>
</comment>
<feature type="domain" description="Peptidase M28" evidence="5">
    <location>
        <begin position="228"/>
        <end position="277"/>
    </location>
</feature>
<feature type="region of interest" description="Disordered" evidence="4">
    <location>
        <begin position="22"/>
        <end position="52"/>
    </location>
</feature>
<dbReference type="EMBL" id="LR900746">
    <property type="protein sequence ID" value="CAD7246752.1"/>
    <property type="molecule type" value="Genomic_DNA"/>
</dbReference>
<dbReference type="GO" id="GO:0006508">
    <property type="term" value="P:proteolysis"/>
    <property type="evidence" value="ECO:0007669"/>
    <property type="project" value="InterPro"/>
</dbReference>
<evidence type="ECO:0000313" key="6">
    <source>
        <dbReference type="EMBL" id="CAD7246752.1"/>
    </source>
</evidence>
<dbReference type="Gene3D" id="3.40.630.10">
    <property type="entry name" value="Zn peptidases"/>
    <property type="match status" value="1"/>
</dbReference>
<evidence type="ECO:0000313" key="7">
    <source>
        <dbReference type="Proteomes" id="UP000677054"/>
    </source>
</evidence>
<accession>A0A7R9A746</accession>
<dbReference type="Proteomes" id="UP000677054">
    <property type="component" value="Unassembled WGS sequence"/>
</dbReference>
<sequence length="693" mass="78190">MPLLELVNAPVGAIRVEGTRDGTRHVDALPDADSTLAGRPDSRVESAFGERKGDRKRKWAGLDIPFPHTEGHSAPVRHTYLPPSSFLGLVCLWFFQWVLLSSGENILQAAWKILRDPNETVFRLTRPQDRFQVERPHLRCTSAGECSPDEGDRAQLPNLRLLLVDLFNSPRNHLTNDSLKEEVARSILSLFQEFELRTGIQEFDPEDFPDPVAARTGNQLELETQGKNIIGVLPGINWGTREDEITVVGAHYDTVPFTRGLDDNGSGVAALIETARVSLGVTVLGFRVGLESRKSKGTRSQAFAEYNLVLLTLVETEEKRKKLETERDERALRLSTRLCPTGKRNGSEDDETPLEIRHRTPNVKKGILTQSYQNDIAEIGHKGRRTRRRVTPVFAIHSCQGDRTNSGTYLIRSEWISGHSQKMGTAPARRGFCEFSRKRKTGRAEENVEKALDSLLRQGITQDFGKKLEEWQRMKARTGNGKESGKGNGVDDLDPSVSRTGRSKSESCATPIRMNEISGRVLREIVPADRLRRSGETTGIDDDFLSGVPLPVGFHRWATERGILAFRPWIERTEGSLLQHSVQRGSRWSGVTLSPKEERKRGRKKKDMQWLEKELHKIEKEKQRLEKEREKYREREERLEKIREAMQGHGPEGNREVLVRTSTGEYQAGQEAGKIAGFYPGELGLHTVQRDAG</sequence>
<dbReference type="GO" id="GO:0008235">
    <property type="term" value="F:metalloexopeptidase activity"/>
    <property type="evidence" value="ECO:0007669"/>
    <property type="project" value="InterPro"/>
</dbReference>
<comment type="cofactor">
    <cofactor evidence="1">
        <name>Zn(2+)</name>
        <dbReference type="ChEBI" id="CHEBI:29105"/>
    </cofactor>
</comment>
<keyword evidence="3" id="KW-0175">Coiled coil</keyword>
<dbReference type="PANTHER" id="PTHR12147">
    <property type="entry name" value="METALLOPEPTIDASE M28 FAMILY MEMBER"/>
    <property type="match status" value="1"/>
</dbReference>
<reference evidence="6" key="1">
    <citation type="submission" date="2020-11" db="EMBL/GenBank/DDBJ databases">
        <authorList>
            <person name="Tran Van P."/>
        </authorList>
    </citation>
    <scope>NUCLEOTIDE SEQUENCE</scope>
</reference>
<feature type="compositionally biased region" description="Basic and acidic residues" evidence="4">
    <location>
        <begin position="40"/>
        <end position="52"/>
    </location>
</feature>
<dbReference type="EMBL" id="CAJPEV010001229">
    <property type="protein sequence ID" value="CAG0891487.1"/>
    <property type="molecule type" value="Genomic_DNA"/>
</dbReference>
<dbReference type="PANTHER" id="PTHR12147:SF26">
    <property type="entry name" value="PEPTIDASE M28 DOMAIN-CONTAINING PROTEIN"/>
    <property type="match status" value="1"/>
</dbReference>
<dbReference type="SUPFAM" id="SSF53187">
    <property type="entry name" value="Zn-dependent exopeptidases"/>
    <property type="match status" value="1"/>
</dbReference>
<gene>
    <name evidence="6" type="ORF">DSTB1V02_LOCUS6598</name>
</gene>
<organism evidence="6">
    <name type="scientific">Darwinula stevensoni</name>
    <dbReference type="NCBI Taxonomy" id="69355"/>
    <lineage>
        <taxon>Eukaryota</taxon>
        <taxon>Metazoa</taxon>
        <taxon>Ecdysozoa</taxon>
        <taxon>Arthropoda</taxon>
        <taxon>Crustacea</taxon>
        <taxon>Oligostraca</taxon>
        <taxon>Ostracoda</taxon>
        <taxon>Podocopa</taxon>
        <taxon>Podocopida</taxon>
        <taxon>Darwinulocopina</taxon>
        <taxon>Darwinuloidea</taxon>
        <taxon>Darwinulidae</taxon>
        <taxon>Darwinula</taxon>
    </lineage>
</organism>
<evidence type="ECO:0000259" key="5">
    <source>
        <dbReference type="Pfam" id="PF04389"/>
    </source>
</evidence>
<dbReference type="OrthoDB" id="6341206at2759"/>
<dbReference type="AlphaFoldDB" id="A0A7R9A746"/>
<proteinExistence type="inferred from homology"/>
<evidence type="ECO:0000256" key="3">
    <source>
        <dbReference type="SAM" id="Coils"/>
    </source>
</evidence>
<dbReference type="Pfam" id="PF04389">
    <property type="entry name" value="Peptidase_M28"/>
    <property type="match status" value="1"/>
</dbReference>
<protein>
    <recommendedName>
        <fullName evidence="5">Peptidase M28 domain-containing protein</fullName>
    </recommendedName>
</protein>
<feature type="region of interest" description="Disordered" evidence="4">
    <location>
        <begin position="476"/>
        <end position="508"/>
    </location>
</feature>
<keyword evidence="7" id="KW-1185">Reference proteome</keyword>
<evidence type="ECO:0000256" key="1">
    <source>
        <dbReference type="ARBA" id="ARBA00001947"/>
    </source>
</evidence>